<dbReference type="GO" id="GO:0016646">
    <property type="term" value="F:oxidoreductase activity, acting on the CH-NH group of donors, NAD or NADP as acceptor"/>
    <property type="evidence" value="ECO:0007669"/>
    <property type="project" value="UniProtKB-ARBA"/>
</dbReference>
<dbReference type="SUPFAM" id="SSF50475">
    <property type="entry name" value="FMN-binding split barrel"/>
    <property type="match status" value="1"/>
</dbReference>
<dbReference type="PANTHER" id="PTHR43567">
    <property type="entry name" value="FLAVOREDOXIN-RELATED-RELATED"/>
    <property type="match status" value="1"/>
</dbReference>
<dbReference type="InterPro" id="IPR052174">
    <property type="entry name" value="Flavoredoxin"/>
</dbReference>
<dbReference type="GO" id="GO:0010181">
    <property type="term" value="F:FMN binding"/>
    <property type="evidence" value="ECO:0007669"/>
    <property type="project" value="InterPro"/>
</dbReference>
<keyword evidence="2" id="KW-0285">Flavoprotein</keyword>
<dbReference type="InterPro" id="IPR012349">
    <property type="entry name" value="Split_barrel_FMN-bd"/>
</dbReference>
<dbReference type="Gene3D" id="2.30.110.10">
    <property type="entry name" value="Electron Transport, Fmn-binding Protein, Chain A"/>
    <property type="match status" value="1"/>
</dbReference>
<comment type="caution">
    <text evidence="5">The sequence shown here is derived from an EMBL/GenBank/DDBJ whole genome shotgun (WGS) entry which is preliminary data.</text>
</comment>
<reference evidence="6" key="1">
    <citation type="journal article" date="2020" name="MBio">
        <title>Horizontal gene transfer to a defensive symbiont with a reduced genome amongst a multipartite beetle microbiome.</title>
        <authorList>
            <person name="Waterworth S.C."/>
            <person name="Florez L.V."/>
            <person name="Rees E.R."/>
            <person name="Hertweck C."/>
            <person name="Kaltenpoth M."/>
            <person name="Kwan J.C."/>
        </authorList>
    </citation>
    <scope>NUCLEOTIDE SEQUENCE [LARGE SCALE GENOMIC DNA]</scope>
</reference>
<dbReference type="Pfam" id="PF01613">
    <property type="entry name" value="Flavin_Reduct"/>
    <property type="match status" value="1"/>
</dbReference>
<dbReference type="InterPro" id="IPR002563">
    <property type="entry name" value="Flavin_Rdtase-like_dom"/>
</dbReference>
<proteinExistence type="inferred from homology"/>
<evidence type="ECO:0000313" key="6">
    <source>
        <dbReference type="Proteomes" id="UP000462435"/>
    </source>
</evidence>
<comment type="similarity">
    <text evidence="3">Belongs to the flavoredoxin family.</text>
</comment>
<evidence type="ECO:0000256" key="2">
    <source>
        <dbReference type="ARBA" id="ARBA00022630"/>
    </source>
</evidence>
<feature type="domain" description="Flavin reductase like" evidence="4">
    <location>
        <begin position="16"/>
        <end position="170"/>
    </location>
</feature>
<sequence length="223" mass="24172">MNTPHVVAEPSILYLGTPVALVSTVNEDGTHNLAPISSVFWLGWRGVLGIASASQTARNLLRTGECVLNLPSVKEVSAVDRIARTTGVNPVSAFRKAMGYVHEPDKFGRAGMTKVTSDTVGAARALECPIQLEAVLAAAHGIGDDHDQLRGAISLLEVRIQRVHVHPDLLMEGHANRIDPDKWSPLIMSFQKFYGLCGQVHPSRLAEIPEESYRVLAEIPENA</sequence>
<evidence type="ECO:0000256" key="1">
    <source>
        <dbReference type="ARBA" id="ARBA00001917"/>
    </source>
</evidence>
<evidence type="ECO:0000259" key="4">
    <source>
        <dbReference type="Pfam" id="PF01613"/>
    </source>
</evidence>
<accession>A0A7V8G052</accession>
<organism evidence="5 6">
    <name type="scientific">Herbaspirillum frisingense</name>
    <dbReference type="NCBI Taxonomy" id="92645"/>
    <lineage>
        <taxon>Bacteria</taxon>
        <taxon>Pseudomonadati</taxon>
        <taxon>Pseudomonadota</taxon>
        <taxon>Betaproteobacteria</taxon>
        <taxon>Burkholderiales</taxon>
        <taxon>Oxalobacteraceae</taxon>
        <taxon>Herbaspirillum</taxon>
    </lineage>
</organism>
<comment type="cofactor">
    <cofactor evidence="1">
        <name>FMN</name>
        <dbReference type="ChEBI" id="CHEBI:58210"/>
    </cofactor>
</comment>
<name>A0A7V8G052_9BURK</name>
<evidence type="ECO:0000256" key="3">
    <source>
        <dbReference type="ARBA" id="ARBA00038054"/>
    </source>
</evidence>
<dbReference type="Proteomes" id="UP000462435">
    <property type="component" value="Unassembled WGS sequence"/>
</dbReference>
<dbReference type="EMBL" id="WNDX01000007">
    <property type="protein sequence ID" value="KAF1048033.1"/>
    <property type="molecule type" value="Genomic_DNA"/>
</dbReference>
<dbReference type="AlphaFoldDB" id="A0A7V8G052"/>
<protein>
    <recommendedName>
        <fullName evidence="4">Flavin reductase like domain-containing protein</fullName>
    </recommendedName>
</protein>
<evidence type="ECO:0000313" key="5">
    <source>
        <dbReference type="EMBL" id="KAF1048033.1"/>
    </source>
</evidence>
<dbReference type="PANTHER" id="PTHR43567:SF1">
    <property type="entry name" value="FLAVOREDOXIN"/>
    <property type="match status" value="1"/>
</dbReference>
<gene>
    <name evidence="5" type="ORF">GAK35_00453</name>
</gene>